<sequence>MEILFHVKKENDGPKEMVQRHVIKEKDFHAKSIRVMLAVLGSDAVLKRVDPTNTVLVAYLQTIDTTVVTGILLEREEETKTKHSKKTTVDSSKKPVKETKSTQLPKQLPVTEVAPPKPEVSVNDTPLTQKELIPLKTGFFHIIKIKSKHKIRSPLTNVVRKPQVTHQGVLFREIPTHVSPSSKKRRAANIAKYTSKKKKKKRKIIISSESTADKDETIPKTPEADLHKQSSTFVQTDVISPEDLVAK</sequence>
<reference evidence="2" key="1">
    <citation type="submission" date="2023-04" db="EMBL/GenBank/DDBJ databases">
        <authorList>
            <person name="Vijverberg K."/>
            <person name="Xiong W."/>
            <person name="Schranz E."/>
        </authorList>
    </citation>
    <scope>NUCLEOTIDE SEQUENCE</scope>
</reference>
<feature type="region of interest" description="Disordered" evidence="1">
    <location>
        <begin position="78"/>
        <end position="106"/>
    </location>
</feature>
<keyword evidence="3" id="KW-1185">Reference proteome</keyword>
<accession>A0AA35V1Z5</accession>
<evidence type="ECO:0000256" key="1">
    <source>
        <dbReference type="SAM" id="MobiDB-lite"/>
    </source>
</evidence>
<dbReference type="AlphaFoldDB" id="A0AA35V1Z5"/>
<organism evidence="2 3">
    <name type="scientific">Lactuca saligna</name>
    <name type="common">Willowleaf lettuce</name>
    <dbReference type="NCBI Taxonomy" id="75948"/>
    <lineage>
        <taxon>Eukaryota</taxon>
        <taxon>Viridiplantae</taxon>
        <taxon>Streptophyta</taxon>
        <taxon>Embryophyta</taxon>
        <taxon>Tracheophyta</taxon>
        <taxon>Spermatophyta</taxon>
        <taxon>Magnoliopsida</taxon>
        <taxon>eudicotyledons</taxon>
        <taxon>Gunneridae</taxon>
        <taxon>Pentapetalae</taxon>
        <taxon>asterids</taxon>
        <taxon>campanulids</taxon>
        <taxon>Asterales</taxon>
        <taxon>Asteraceae</taxon>
        <taxon>Cichorioideae</taxon>
        <taxon>Cichorieae</taxon>
        <taxon>Lactucinae</taxon>
        <taxon>Lactuca</taxon>
    </lineage>
</organism>
<dbReference type="EMBL" id="OX465077">
    <property type="protein sequence ID" value="CAI9269351.1"/>
    <property type="molecule type" value="Genomic_DNA"/>
</dbReference>
<feature type="region of interest" description="Disordered" evidence="1">
    <location>
        <begin position="201"/>
        <end position="232"/>
    </location>
</feature>
<feature type="compositionally biased region" description="Basic and acidic residues" evidence="1">
    <location>
        <begin position="211"/>
        <end position="228"/>
    </location>
</feature>
<gene>
    <name evidence="2" type="ORF">LSALG_LOCUS9731</name>
</gene>
<dbReference type="Proteomes" id="UP001177003">
    <property type="component" value="Chromosome 1"/>
</dbReference>
<feature type="compositionally biased region" description="Basic and acidic residues" evidence="1">
    <location>
        <begin position="78"/>
        <end position="100"/>
    </location>
</feature>
<evidence type="ECO:0000313" key="3">
    <source>
        <dbReference type="Proteomes" id="UP001177003"/>
    </source>
</evidence>
<evidence type="ECO:0000313" key="2">
    <source>
        <dbReference type="EMBL" id="CAI9269351.1"/>
    </source>
</evidence>
<name>A0AA35V1Z5_LACSI</name>
<proteinExistence type="predicted"/>
<protein>
    <submittedName>
        <fullName evidence="2">Uncharacterized protein</fullName>
    </submittedName>
</protein>